<keyword evidence="2" id="KW-1185">Reference proteome</keyword>
<reference evidence="1" key="1">
    <citation type="journal article" date="2021" name="Open Biol.">
        <title>Shared evolutionary footprints suggest mitochondrial oxidative damage underlies multiple complex I losses in fungi.</title>
        <authorList>
            <person name="Schikora-Tamarit M.A."/>
            <person name="Marcet-Houben M."/>
            <person name="Nosek J."/>
            <person name="Gabaldon T."/>
        </authorList>
    </citation>
    <scope>NUCLEOTIDE SEQUENCE</scope>
    <source>
        <strain evidence="1">CBS2887</strain>
    </source>
</reference>
<reference evidence="1" key="2">
    <citation type="submission" date="2021-01" db="EMBL/GenBank/DDBJ databases">
        <authorList>
            <person name="Schikora-Tamarit M.A."/>
        </authorList>
    </citation>
    <scope>NUCLEOTIDE SEQUENCE</scope>
    <source>
        <strain evidence="1">CBS2887</strain>
    </source>
</reference>
<dbReference type="Proteomes" id="UP000774326">
    <property type="component" value="Unassembled WGS sequence"/>
</dbReference>
<gene>
    <name evidence="1" type="ORF">WICPIJ_010055</name>
</gene>
<comment type="caution">
    <text evidence="1">The sequence shown here is derived from an EMBL/GenBank/DDBJ whole genome shotgun (WGS) entry which is preliminary data.</text>
</comment>
<dbReference type="AlphaFoldDB" id="A0A9P8PIY5"/>
<evidence type="ECO:0000313" key="2">
    <source>
        <dbReference type="Proteomes" id="UP000774326"/>
    </source>
</evidence>
<proteinExistence type="predicted"/>
<accession>A0A9P8PIY5</accession>
<sequence>MGFNVTVDNGSQGTHQVVHLSWVGTTDGVGNTDSVDTNLVDGSVNVQQIDNVGSEGIFGGESDFNTLGLDEFNDFDGRLGNVVHVLTVGVLSQVLGGTNDNIHTVNTGLDGNSGIVHMTSDVS</sequence>
<organism evidence="1 2">
    <name type="scientific">Wickerhamomyces pijperi</name>
    <name type="common">Yeast</name>
    <name type="synonym">Pichia pijperi</name>
    <dbReference type="NCBI Taxonomy" id="599730"/>
    <lineage>
        <taxon>Eukaryota</taxon>
        <taxon>Fungi</taxon>
        <taxon>Dikarya</taxon>
        <taxon>Ascomycota</taxon>
        <taxon>Saccharomycotina</taxon>
        <taxon>Saccharomycetes</taxon>
        <taxon>Phaffomycetales</taxon>
        <taxon>Wickerhamomycetaceae</taxon>
        <taxon>Wickerhamomyces</taxon>
    </lineage>
</organism>
<dbReference type="EMBL" id="JAEUBG010005807">
    <property type="protein sequence ID" value="KAH3672370.1"/>
    <property type="molecule type" value="Genomic_DNA"/>
</dbReference>
<name>A0A9P8PIY5_WICPI</name>
<protein>
    <submittedName>
        <fullName evidence="1">Uncharacterized protein</fullName>
    </submittedName>
</protein>
<evidence type="ECO:0000313" key="1">
    <source>
        <dbReference type="EMBL" id="KAH3672370.1"/>
    </source>
</evidence>